<protein>
    <submittedName>
        <fullName evidence="1">Uncharacterized protein</fullName>
    </submittedName>
</protein>
<organism evidence="1">
    <name type="scientific">bioreactor metagenome</name>
    <dbReference type="NCBI Taxonomy" id="1076179"/>
    <lineage>
        <taxon>unclassified sequences</taxon>
        <taxon>metagenomes</taxon>
        <taxon>ecological metagenomes</taxon>
    </lineage>
</organism>
<dbReference type="EMBL" id="VSSQ01053926">
    <property type="protein sequence ID" value="MPN07916.1"/>
    <property type="molecule type" value="Genomic_DNA"/>
</dbReference>
<evidence type="ECO:0000313" key="1">
    <source>
        <dbReference type="EMBL" id="MPN07916.1"/>
    </source>
</evidence>
<comment type="caution">
    <text evidence="1">The sequence shown here is derived from an EMBL/GenBank/DDBJ whole genome shotgun (WGS) entry which is preliminary data.</text>
</comment>
<dbReference type="AlphaFoldDB" id="A0A645F2R5"/>
<gene>
    <name evidence="1" type="ORF">SDC9_155188</name>
</gene>
<proteinExistence type="predicted"/>
<sequence length="53" mass="5974">MIDANKFSQELLEEFLEKNPNLKADDSALAPMAKIFADIAAAAIAKYDREKFR</sequence>
<accession>A0A645F2R5</accession>
<reference evidence="1" key="1">
    <citation type="submission" date="2019-08" db="EMBL/GenBank/DDBJ databases">
        <authorList>
            <person name="Kucharzyk K."/>
            <person name="Murdoch R.W."/>
            <person name="Higgins S."/>
            <person name="Loffler F."/>
        </authorList>
    </citation>
    <scope>NUCLEOTIDE SEQUENCE</scope>
</reference>
<name>A0A645F2R5_9ZZZZ</name>